<gene>
    <name evidence="2" type="ORF">UFOVP714_51</name>
    <name evidence="3" type="ORF">UFOVP864_9</name>
</gene>
<proteinExistence type="predicted"/>
<evidence type="ECO:0000256" key="1">
    <source>
        <dbReference type="SAM" id="Phobius"/>
    </source>
</evidence>
<accession>A0A6J5NMS4</accession>
<dbReference type="EMBL" id="LR796674">
    <property type="protein sequence ID" value="CAB4159016.1"/>
    <property type="molecule type" value="Genomic_DNA"/>
</dbReference>
<dbReference type="EMBL" id="LR796814">
    <property type="protein sequence ID" value="CAB4167255.1"/>
    <property type="molecule type" value="Genomic_DNA"/>
</dbReference>
<keyword evidence="1" id="KW-0812">Transmembrane</keyword>
<organism evidence="2">
    <name type="scientific">uncultured Caudovirales phage</name>
    <dbReference type="NCBI Taxonomy" id="2100421"/>
    <lineage>
        <taxon>Viruses</taxon>
        <taxon>Duplodnaviria</taxon>
        <taxon>Heunggongvirae</taxon>
        <taxon>Uroviricota</taxon>
        <taxon>Caudoviricetes</taxon>
        <taxon>Peduoviridae</taxon>
        <taxon>Maltschvirus</taxon>
        <taxon>Maltschvirus maltsch</taxon>
    </lineage>
</organism>
<evidence type="ECO:0000313" key="2">
    <source>
        <dbReference type="EMBL" id="CAB4159016.1"/>
    </source>
</evidence>
<sequence length="173" mass="18896">MSSTDEEPKVAFDESGFSFSIGKLSSGKIAIIFAALSTIIGGLWAGFQVYQQFLTMKEVTAAYVPPDLSGIEGRISVLDERVTSVERLTKINSEALNYMTGSISSSVSGTRQTVDAVSSSVRNSDAQNMAMQRAVIEQLRQQDQEQQRRIKQLEAETAERIQKTLANPLAGKD</sequence>
<reference evidence="2" key="1">
    <citation type="submission" date="2020-04" db="EMBL/GenBank/DDBJ databases">
        <authorList>
            <person name="Chiriac C."/>
            <person name="Salcher M."/>
            <person name="Ghai R."/>
            <person name="Kavagutti S V."/>
        </authorList>
    </citation>
    <scope>NUCLEOTIDE SEQUENCE</scope>
</reference>
<keyword evidence="1" id="KW-0472">Membrane</keyword>
<name>A0A6J5NMS4_9CAUD</name>
<feature type="transmembrane region" description="Helical" evidence="1">
    <location>
        <begin position="29"/>
        <end position="47"/>
    </location>
</feature>
<protein>
    <submittedName>
        <fullName evidence="2">Uncharacterized protein</fullName>
    </submittedName>
</protein>
<evidence type="ECO:0000313" key="3">
    <source>
        <dbReference type="EMBL" id="CAB4167255.1"/>
    </source>
</evidence>
<keyword evidence="1" id="KW-1133">Transmembrane helix</keyword>